<dbReference type="Gene3D" id="3.10.180.10">
    <property type="entry name" value="2,3-Dihydroxybiphenyl 1,2-Dioxygenase, domain 1"/>
    <property type="match status" value="1"/>
</dbReference>
<accession>A0A1X7IK20</accession>
<dbReference type="RefSeq" id="WP_200811745.1">
    <property type="nucleotide sequence ID" value="NZ_FXAU01000001.1"/>
</dbReference>
<gene>
    <name evidence="3" type="ORF">SAMN05660862_0891</name>
</gene>
<dbReference type="InterPro" id="IPR029068">
    <property type="entry name" value="Glyas_Bleomycin-R_OHBP_Dase"/>
</dbReference>
<dbReference type="PANTHER" id="PTHR36113:SF6">
    <property type="entry name" value="FOSFOMYCIN RESISTANCE PROTEIN FOSX"/>
    <property type="match status" value="1"/>
</dbReference>
<dbReference type="InterPro" id="IPR004360">
    <property type="entry name" value="Glyas_Fos-R_dOase_dom"/>
</dbReference>
<dbReference type="NCBIfam" id="NF008551">
    <property type="entry name" value="PRK11478.1"/>
    <property type="match status" value="1"/>
</dbReference>
<dbReference type="SUPFAM" id="SSF54593">
    <property type="entry name" value="Glyoxalase/Bleomycin resistance protein/Dihydroxybiphenyl dioxygenase"/>
    <property type="match status" value="1"/>
</dbReference>
<dbReference type="EMBL" id="FXAU01000001">
    <property type="protein sequence ID" value="SMG14762.1"/>
    <property type="molecule type" value="Genomic_DNA"/>
</dbReference>
<evidence type="ECO:0000259" key="2">
    <source>
        <dbReference type="PROSITE" id="PS51819"/>
    </source>
</evidence>
<dbReference type="STRING" id="561061.SAMN05660862_0891"/>
<evidence type="ECO:0000256" key="1">
    <source>
        <dbReference type="ARBA" id="ARBA00022723"/>
    </source>
</evidence>
<dbReference type="Proteomes" id="UP000192980">
    <property type="component" value="Unassembled WGS sequence"/>
</dbReference>
<dbReference type="InterPro" id="IPR037478">
    <property type="entry name" value="YwkD-like_dom"/>
</dbReference>
<proteinExistence type="predicted"/>
<dbReference type="PANTHER" id="PTHR36113">
    <property type="entry name" value="LYASE, PUTATIVE-RELATED-RELATED"/>
    <property type="match status" value="1"/>
</dbReference>
<dbReference type="Pfam" id="PF00903">
    <property type="entry name" value="Glyoxalase"/>
    <property type="match status" value="1"/>
</dbReference>
<dbReference type="CDD" id="cd08352">
    <property type="entry name" value="VOC_Bs_YwkD_like"/>
    <property type="match status" value="1"/>
</dbReference>
<evidence type="ECO:0000313" key="4">
    <source>
        <dbReference type="Proteomes" id="UP000192980"/>
    </source>
</evidence>
<dbReference type="InterPro" id="IPR051332">
    <property type="entry name" value="Fosfomycin_Res_Enzymes"/>
</dbReference>
<dbReference type="PROSITE" id="PS51819">
    <property type="entry name" value="VOC"/>
    <property type="match status" value="1"/>
</dbReference>
<evidence type="ECO:0000313" key="3">
    <source>
        <dbReference type="EMBL" id="SMG14762.1"/>
    </source>
</evidence>
<dbReference type="InterPro" id="IPR037523">
    <property type="entry name" value="VOC_core"/>
</dbReference>
<keyword evidence="4" id="KW-1185">Reference proteome</keyword>
<keyword evidence="1" id="KW-0479">Metal-binding</keyword>
<sequence length="130" mass="14791">MGIQVNKVHHIAIICKDYSRSLHYYTTVIGLELVSEIYRQERDSYKADLALNGAYIIELFSFPDPPARVSQPEALGLRHLAFEVNDVARTAQELQDLGQACEAIRIDPETGKRFFFTADPDGLPIEFYEK</sequence>
<dbReference type="GO" id="GO:0046872">
    <property type="term" value="F:metal ion binding"/>
    <property type="evidence" value="ECO:0007669"/>
    <property type="project" value="UniProtKB-KW"/>
</dbReference>
<name>A0A1X7IK20_9SPHI</name>
<organism evidence="3 4">
    <name type="scientific">Sphingobacterium psychroaquaticum</name>
    <dbReference type="NCBI Taxonomy" id="561061"/>
    <lineage>
        <taxon>Bacteria</taxon>
        <taxon>Pseudomonadati</taxon>
        <taxon>Bacteroidota</taxon>
        <taxon>Sphingobacteriia</taxon>
        <taxon>Sphingobacteriales</taxon>
        <taxon>Sphingobacteriaceae</taxon>
        <taxon>Sphingobacterium</taxon>
    </lineage>
</organism>
<feature type="domain" description="VOC" evidence="2">
    <location>
        <begin position="7"/>
        <end position="130"/>
    </location>
</feature>
<protein>
    <submittedName>
        <fullName evidence="3">Glyoxylase I family protein</fullName>
    </submittedName>
</protein>
<dbReference type="AlphaFoldDB" id="A0A1X7IK20"/>
<reference evidence="3 4" key="1">
    <citation type="submission" date="2017-04" db="EMBL/GenBank/DDBJ databases">
        <authorList>
            <person name="Afonso C.L."/>
            <person name="Miller P.J."/>
            <person name="Scott M.A."/>
            <person name="Spackman E."/>
            <person name="Goraichik I."/>
            <person name="Dimitrov K.M."/>
            <person name="Suarez D.L."/>
            <person name="Swayne D.E."/>
        </authorList>
    </citation>
    <scope>NUCLEOTIDE SEQUENCE [LARGE SCALE GENOMIC DNA]</scope>
    <source>
        <strain evidence="3 4">DSM 22418</strain>
    </source>
</reference>